<feature type="region of interest" description="Disordered" evidence="5">
    <location>
        <begin position="76"/>
        <end position="121"/>
    </location>
</feature>
<protein>
    <recommendedName>
        <fullName evidence="6">Kinesin motor domain-containing protein</fullName>
    </recommendedName>
</protein>
<dbReference type="PANTHER" id="PTHR47968:SF75">
    <property type="entry name" value="CENTROMERE-ASSOCIATED PROTEIN E"/>
    <property type="match status" value="1"/>
</dbReference>
<proteinExistence type="inferred from homology"/>
<accession>A0A830HXF3</accession>
<dbReference type="GO" id="GO:0003777">
    <property type="term" value="F:microtubule motor activity"/>
    <property type="evidence" value="ECO:0007669"/>
    <property type="project" value="InterPro"/>
</dbReference>
<sequence length="1164" mass="128959">MAGAGGRGDDAFHDGGGGDDDNTRSNWVDIDDDDYAVIEEENDILYEVPSSTLSCSDSGEFVDDINSSSVISGSLVRYDADNDAPDWQDDDDDDEWGGGSYDAQNAEPNTAVKTTSKQSSLSLPLPALTPVATTARDAFEMLEESEEEENNDGAVDAQRIRVVVRVRPALDAGGASSQKEKDAGNVVVPPGSNRVMLRSDTTTKTAKWMMSSATTKEMPFDRVFDERHRQHDDDDEEEDDGLEFYEGSGCKAIVRAFARGFNGTIFAYGQTGSGKTYTMSQVVENAASHIFSIINGSQESTTRRRREYLVRCGVMEIYNDKVIDLLNISSGNNNNNNNNNIESTGAADDIAFLKLRDDGSGGTNPLGGVHIEGLQEHHVSTADELLDVIEAAARRRKVACTRLNSTSSRSHMVIRLILESQPADFDDKDSGGAGKSKYDAAAGESNHPDILVSCLNLVDLAGSERVKESSAEGEQLREACHINRSLLTLGTCIYQLAAFTAKRTSADNNSSGQQLSPRSAREAALAVSGSTYIPYRSSALTRILQPSLGGNAYTCIVACINPLGGWFLEQTRSTLQFASRAMQVMNKPKRNSVEPWSAEVSVLKYRAQIVELQRQLRQRDLEMMKGGGGKAGAAAVKQLQSMHDVLGACKDKLDQKRMQVSNLEHLIVSYKDACATAAEKEELARAEAARERDAAEELARAAKEAQRKEMFEVSLRDREIEQQRARVSQLESMHQDALRAQREELEEAHRFAMKEQHAKLRTEFESQRLQLAEQLQSMHDLLKSCKEKLDMKRLQNAELERSILEYKDAIAVAQEKEQEARERLARERAAADEFTANAAEEQAKLCTEIQMLELSVDSEIQIQHALERRLRDEMERERANWNDAHDNELRTVEQRARAELQRERETKVEQLARADDVHRAKCEKMEVTHLAAMESYRRELEEMHHNLREQMLAAQLEGAQAAHKDALIKQRDDVRAAAEAAYDTKLRAAEEKHMQALGRLREELEESHSASLDVQEQLATERVAEVEAAHEEELEDVVRMYEGEAAWRDLAIESLGVVVQVAHSRLEKAEGAAATAAAAARRSASASTTPRKGNFRRNLENLLTSPNRRAKRESMTAIARAELAAHAAHHVPKNSPNKVGGDDDSPPMAPPITSLCGLRKLQWG</sequence>
<dbReference type="GO" id="GO:0008017">
    <property type="term" value="F:microtubule binding"/>
    <property type="evidence" value="ECO:0007669"/>
    <property type="project" value="InterPro"/>
</dbReference>
<dbReference type="InterPro" id="IPR027640">
    <property type="entry name" value="Kinesin-like_fam"/>
</dbReference>
<dbReference type="SMART" id="SM00129">
    <property type="entry name" value="KISc"/>
    <property type="match status" value="1"/>
</dbReference>
<dbReference type="PANTHER" id="PTHR47968">
    <property type="entry name" value="CENTROMERE PROTEIN E"/>
    <property type="match status" value="1"/>
</dbReference>
<feature type="region of interest" description="Disordered" evidence="5">
    <location>
        <begin position="1"/>
        <end position="28"/>
    </location>
</feature>
<dbReference type="GO" id="GO:0007018">
    <property type="term" value="P:microtubule-based movement"/>
    <property type="evidence" value="ECO:0007669"/>
    <property type="project" value="InterPro"/>
</dbReference>
<keyword evidence="3" id="KW-0547">Nucleotide-binding</keyword>
<feature type="domain" description="Kinesin motor" evidence="6">
    <location>
        <begin position="159"/>
        <end position="584"/>
    </location>
</feature>
<feature type="compositionally biased region" description="Acidic residues" evidence="5">
    <location>
        <begin position="81"/>
        <end position="96"/>
    </location>
</feature>
<evidence type="ECO:0000256" key="5">
    <source>
        <dbReference type="SAM" id="MobiDB-lite"/>
    </source>
</evidence>
<evidence type="ECO:0000256" key="3">
    <source>
        <dbReference type="PROSITE-ProRule" id="PRU00283"/>
    </source>
</evidence>
<dbReference type="Proteomes" id="UP000660262">
    <property type="component" value="Unassembled WGS sequence"/>
</dbReference>
<dbReference type="SUPFAM" id="SSF52540">
    <property type="entry name" value="P-loop containing nucleoside triphosphate hydrolases"/>
    <property type="match status" value="1"/>
</dbReference>
<keyword evidence="8" id="KW-1185">Reference proteome</keyword>
<dbReference type="Pfam" id="PF00225">
    <property type="entry name" value="Kinesin"/>
    <property type="match status" value="1"/>
</dbReference>
<evidence type="ECO:0000256" key="2">
    <source>
        <dbReference type="ARBA" id="ARBA00023175"/>
    </source>
</evidence>
<name>A0A830HXF3_9CHLO</name>
<dbReference type="PROSITE" id="PS50067">
    <property type="entry name" value="KINESIN_MOTOR_2"/>
    <property type="match status" value="1"/>
</dbReference>
<evidence type="ECO:0000256" key="4">
    <source>
        <dbReference type="SAM" id="Coils"/>
    </source>
</evidence>
<feature type="compositionally biased region" description="Polar residues" evidence="5">
    <location>
        <begin position="102"/>
        <end position="118"/>
    </location>
</feature>
<dbReference type="AlphaFoldDB" id="A0A830HXF3"/>
<dbReference type="GO" id="GO:0005524">
    <property type="term" value="F:ATP binding"/>
    <property type="evidence" value="ECO:0007669"/>
    <property type="project" value="UniProtKB-UniRule"/>
</dbReference>
<feature type="binding site" evidence="3">
    <location>
        <begin position="269"/>
        <end position="276"/>
    </location>
    <ligand>
        <name>ATP</name>
        <dbReference type="ChEBI" id="CHEBI:30616"/>
    </ligand>
</feature>
<dbReference type="InterPro" id="IPR027417">
    <property type="entry name" value="P-loop_NTPase"/>
</dbReference>
<gene>
    <name evidence="7" type="ORF">PPROV_001062900</name>
</gene>
<dbReference type="PRINTS" id="PR00380">
    <property type="entry name" value="KINESINHEAVY"/>
</dbReference>
<reference evidence="7" key="1">
    <citation type="submission" date="2020-10" db="EMBL/GenBank/DDBJ databases">
        <title>Unveiling of a novel bifunctional photoreceptor, Dualchrome1, isolated from a cosmopolitan green alga.</title>
        <authorList>
            <person name="Suzuki S."/>
            <person name="Kawachi M."/>
        </authorList>
    </citation>
    <scope>NUCLEOTIDE SEQUENCE</scope>
    <source>
        <strain evidence="7">NIES 2893</strain>
    </source>
</reference>
<dbReference type="InterPro" id="IPR036961">
    <property type="entry name" value="Kinesin_motor_dom_sf"/>
</dbReference>
<feature type="coiled-coil region" evidence="4">
    <location>
        <begin position="871"/>
        <end position="957"/>
    </location>
</feature>
<evidence type="ECO:0000313" key="7">
    <source>
        <dbReference type="EMBL" id="GHP11902.1"/>
    </source>
</evidence>
<feature type="region of interest" description="Disordered" evidence="5">
    <location>
        <begin position="1125"/>
        <end position="1154"/>
    </location>
</feature>
<dbReference type="EMBL" id="BNJQ01000037">
    <property type="protein sequence ID" value="GHP11902.1"/>
    <property type="molecule type" value="Genomic_DNA"/>
</dbReference>
<evidence type="ECO:0000256" key="1">
    <source>
        <dbReference type="ARBA" id="ARBA00023054"/>
    </source>
</evidence>
<dbReference type="OrthoDB" id="3176171at2759"/>
<evidence type="ECO:0000259" key="6">
    <source>
        <dbReference type="PROSITE" id="PS50067"/>
    </source>
</evidence>
<dbReference type="Gene3D" id="3.40.850.10">
    <property type="entry name" value="Kinesin motor domain"/>
    <property type="match status" value="1"/>
</dbReference>
<keyword evidence="3" id="KW-0067">ATP-binding</keyword>
<organism evidence="7 8">
    <name type="scientific">Pycnococcus provasolii</name>
    <dbReference type="NCBI Taxonomy" id="41880"/>
    <lineage>
        <taxon>Eukaryota</taxon>
        <taxon>Viridiplantae</taxon>
        <taxon>Chlorophyta</taxon>
        <taxon>Pseudoscourfieldiophyceae</taxon>
        <taxon>Pseudoscourfieldiales</taxon>
        <taxon>Pycnococcaceae</taxon>
        <taxon>Pycnococcus</taxon>
    </lineage>
</organism>
<dbReference type="InterPro" id="IPR001752">
    <property type="entry name" value="Kinesin_motor_dom"/>
</dbReference>
<keyword evidence="2 3" id="KW-0505">Motor protein</keyword>
<comment type="caution">
    <text evidence="7">The sequence shown here is derived from an EMBL/GenBank/DDBJ whole genome shotgun (WGS) entry which is preliminary data.</text>
</comment>
<feature type="coiled-coil region" evidence="4">
    <location>
        <begin position="678"/>
        <end position="755"/>
    </location>
</feature>
<feature type="coiled-coil region" evidence="4">
    <location>
        <begin position="782"/>
        <end position="844"/>
    </location>
</feature>
<feature type="region of interest" description="Disordered" evidence="5">
    <location>
        <begin position="173"/>
        <end position="196"/>
    </location>
</feature>
<comment type="similarity">
    <text evidence="3">Belongs to the TRAFAC class myosin-kinesin ATPase superfamily. Kinesin family.</text>
</comment>
<keyword evidence="1 4" id="KW-0175">Coiled coil</keyword>
<evidence type="ECO:0000313" key="8">
    <source>
        <dbReference type="Proteomes" id="UP000660262"/>
    </source>
</evidence>